<dbReference type="InterPro" id="IPR017853">
    <property type="entry name" value="GH"/>
</dbReference>
<feature type="region of interest" description="Disordered" evidence="1">
    <location>
        <begin position="327"/>
        <end position="349"/>
    </location>
</feature>
<reference evidence="3 4" key="1">
    <citation type="submission" date="2019-10" db="EMBL/GenBank/DDBJ databases">
        <authorList>
            <person name="Palmer J.M."/>
        </authorList>
    </citation>
    <scope>NUCLEOTIDE SEQUENCE [LARGE SCALE GENOMIC DNA]</scope>
    <source>
        <strain evidence="3 4">TWF730</strain>
    </source>
</reference>
<evidence type="ECO:0000256" key="2">
    <source>
        <dbReference type="SAM" id="Phobius"/>
    </source>
</evidence>
<dbReference type="SUPFAM" id="SSF51445">
    <property type="entry name" value="(Trans)glycosidases"/>
    <property type="match status" value="1"/>
</dbReference>
<dbReference type="AlphaFoldDB" id="A0AAV9VGJ2"/>
<comment type="caution">
    <text evidence="3">The sequence shown here is derived from an EMBL/GenBank/DDBJ whole genome shotgun (WGS) entry which is preliminary data.</text>
</comment>
<dbReference type="Proteomes" id="UP001373714">
    <property type="component" value="Unassembled WGS sequence"/>
</dbReference>
<organism evidence="3 4">
    <name type="scientific">Orbilia blumenaviensis</name>
    <dbReference type="NCBI Taxonomy" id="1796055"/>
    <lineage>
        <taxon>Eukaryota</taxon>
        <taxon>Fungi</taxon>
        <taxon>Dikarya</taxon>
        <taxon>Ascomycota</taxon>
        <taxon>Pezizomycotina</taxon>
        <taxon>Orbiliomycetes</taxon>
        <taxon>Orbiliales</taxon>
        <taxon>Orbiliaceae</taxon>
        <taxon>Orbilia</taxon>
    </lineage>
</organism>
<accession>A0AAV9VGJ2</accession>
<feature type="transmembrane region" description="Helical" evidence="2">
    <location>
        <begin position="352"/>
        <end position="372"/>
    </location>
</feature>
<name>A0AAV9VGJ2_9PEZI</name>
<keyword evidence="2" id="KW-0472">Membrane</keyword>
<keyword evidence="2" id="KW-0812">Transmembrane</keyword>
<evidence type="ECO:0000313" key="3">
    <source>
        <dbReference type="EMBL" id="KAK6360274.1"/>
    </source>
</evidence>
<proteinExistence type="predicted"/>
<evidence type="ECO:0008006" key="5">
    <source>
        <dbReference type="Google" id="ProtNLM"/>
    </source>
</evidence>
<keyword evidence="4" id="KW-1185">Reference proteome</keyword>
<evidence type="ECO:0000256" key="1">
    <source>
        <dbReference type="SAM" id="MobiDB-lite"/>
    </source>
</evidence>
<gene>
    <name evidence="3" type="ORF">TWF730_006422</name>
</gene>
<protein>
    <recommendedName>
        <fullName evidence="5">Chitinase</fullName>
    </recommendedName>
</protein>
<keyword evidence="2" id="KW-1133">Transmembrane helix</keyword>
<dbReference type="EMBL" id="JAVHNS010000003">
    <property type="protein sequence ID" value="KAK6360274.1"/>
    <property type="molecule type" value="Genomic_DNA"/>
</dbReference>
<dbReference type="Gene3D" id="3.20.20.80">
    <property type="entry name" value="Glycosidases"/>
    <property type="match status" value="1"/>
</dbReference>
<sequence length="373" mass="41115">MPTWNSTNGAHLPGIWETPETLLPTLDFMRDHNIQYLFPTALTLSKEGKFAINSIYLTYLHQFMKTIQDYEESPRSQGKTFKVLPVISACFKQENTDEYFDLSNEEVEAEAVKSIKQFLVPDIEGSYITGMPRGFDGVQFNVAGSSAADDGEDNTYDFEILKRFVREIRSTSGKITSLATPKLGGTWASSRFYYAALYVDMLVPMCYNSSCQTAEEYQAFMKDQVYDILRAVAGKYARNHGRPNGVKVLFGFPCFPDGEDVGKHNSAAENIAAAAKGAVDGVNKLVEEGDDSLEFADGASLYTSTDGKGKDGYSTKNDMDDFGKLWIRYGQPPEDTKPNPPKDGGGEDNSKMPLVTVVVAAVLLVCAWMIAVG</sequence>
<evidence type="ECO:0000313" key="4">
    <source>
        <dbReference type="Proteomes" id="UP001373714"/>
    </source>
</evidence>